<reference evidence="3" key="2">
    <citation type="submission" date="2023-05" db="EMBL/GenBank/DDBJ databases">
        <authorList>
            <consortium name="Lawrence Berkeley National Laboratory"/>
            <person name="Steindorff A."/>
            <person name="Hensen N."/>
            <person name="Bonometti L."/>
            <person name="Westerberg I."/>
            <person name="Brannstrom I.O."/>
            <person name="Guillou S."/>
            <person name="Cros-Aarteil S."/>
            <person name="Calhoun S."/>
            <person name="Haridas S."/>
            <person name="Kuo A."/>
            <person name="Mondo S."/>
            <person name="Pangilinan J."/>
            <person name="Riley R."/>
            <person name="Labutti K."/>
            <person name="Andreopoulos B."/>
            <person name="Lipzen A."/>
            <person name="Chen C."/>
            <person name="Yanf M."/>
            <person name="Daum C."/>
            <person name="Ng V."/>
            <person name="Clum A."/>
            <person name="Ohm R."/>
            <person name="Martin F."/>
            <person name="Silar P."/>
            <person name="Natvig D."/>
            <person name="Lalanne C."/>
            <person name="Gautier V."/>
            <person name="Ament-Velasquez S.L."/>
            <person name="Kruys A."/>
            <person name="Hutchinson M.I."/>
            <person name="Powell A.J."/>
            <person name="Barry K."/>
            <person name="Miller A.N."/>
            <person name="Grigoriev I.V."/>
            <person name="Debuchy R."/>
            <person name="Gladieux P."/>
            <person name="Thoren M.H."/>
            <person name="Johannesson H."/>
        </authorList>
    </citation>
    <scope>NUCLEOTIDE SEQUENCE</scope>
    <source>
        <strain evidence="3">CBS 141.50</strain>
    </source>
</reference>
<dbReference type="NCBIfam" id="NF041278">
    <property type="entry name" value="CmcJ_NvfI_EfuI"/>
    <property type="match status" value="1"/>
</dbReference>
<comment type="similarity">
    <text evidence="1">Belongs to the asaB hydroxylase/desaturase family.</text>
</comment>
<feature type="compositionally biased region" description="Polar residues" evidence="2">
    <location>
        <begin position="102"/>
        <end position="111"/>
    </location>
</feature>
<sequence length="402" mass="45771">MSATIRSRLSVPFLDSVGEEDEHGPASKALARPWMSYWPPQVGSEVYLLLQQTAPEALSWRFNPTRPFDRPWQTWVKAAISAGKPCVSRVLSPGNASGGCSMPTSETTPAPSQRLGASRPRPLDAEIAALGLPFVAPQQLNYLSDDSLYDVSKPFHTRLPFLGEIRRSNITGQGYSGIRIHDLSDHEDEFTLDISGFQYLRVPTVIRDWTKEAVESHYLPEMETWLKGFFGAQRVHIYAYTFRCDNRERTSTEHWVGPFMRAHCDVSLNSGLRRLDLHLPHDANQIKKGRWRMVGLWRALTGPHQDQPLAVLDNRSLVQDDLIPADIVFPHYCDEGYEVRYSPLHRWFYKQRMTSDDALMFKLYDSSSDVSRFCPHSAFIDPTVPRDTPQRASVELRAIVID</sequence>
<evidence type="ECO:0000256" key="2">
    <source>
        <dbReference type="SAM" id="MobiDB-lite"/>
    </source>
</evidence>
<comment type="caution">
    <text evidence="3">The sequence shown here is derived from an EMBL/GenBank/DDBJ whole genome shotgun (WGS) entry which is preliminary data.</text>
</comment>
<name>A0AAN6V7I9_9PEZI</name>
<protein>
    <recommendedName>
        <fullName evidence="5">Methyltransferase</fullName>
    </recommendedName>
</protein>
<accession>A0AAN6V7I9</accession>
<gene>
    <name evidence="3" type="ORF">C8A04DRAFT_10038</name>
</gene>
<proteinExistence type="inferred from homology"/>
<dbReference type="PANTHER" id="PTHR34598:SF3">
    <property type="entry name" value="OXIDOREDUCTASE AN1597"/>
    <property type="match status" value="1"/>
</dbReference>
<feature type="region of interest" description="Disordered" evidence="2">
    <location>
        <begin position="94"/>
        <end position="118"/>
    </location>
</feature>
<dbReference type="PANTHER" id="PTHR34598">
    <property type="entry name" value="BLL6449 PROTEIN"/>
    <property type="match status" value="1"/>
</dbReference>
<evidence type="ECO:0000256" key="1">
    <source>
        <dbReference type="ARBA" id="ARBA00023604"/>
    </source>
</evidence>
<keyword evidence="4" id="KW-1185">Reference proteome</keyword>
<evidence type="ECO:0000313" key="3">
    <source>
        <dbReference type="EMBL" id="KAK4146230.1"/>
    </source>
</evidence>
<dbReference type="Proteomes" id="UP001302676">
    <property type="component" value="Unassembled WGS sequence"/>
</dbReference>
<reference evidence="3" key="1">
    <citation type="journal article" date="2023" name="Mol. Phylogenet. Evol.">
        <title>Genome-scale phylogeny and comparative genomics of the fungal order Sordariales.</title>
        <authorList>
            <person name="Hensen N."/>
            <person name="Bonometti L."/>
            <person name="Westerberg I."/>
            <person name="Brannstrom I.O."/>
            <person name="Guillou S."/>
            <person name="Cros-Aarteil S."/>
            <person name="Calhoun S."/>
            <person name="Haridas S."/>
            <person name="Kuo A."/>
            <person name="Mondo S."/>
            <person name="Pangilinan J."/>
            <person name="Riley R."/>
            <person name="LaButti K."/>
            <person name="Andreopoulos B."/>
            <person name="Lipzen A."/>
            <person name="Chen C."/>
            <person name="Yan M."/>
            <person name="Daum C."/>
            <person name="Ng V."/>
            <person name="Clum A."/>
            <person name="Steindorff A."/>
            <person name="Ohm R.A."/>
            <person name="Martin F."/>
            <person name="Silar P."/>
            <person name="Natvig D.O."/>
            <person name="Lalanne C."/>
            <person name="Gautier V."/>
            <person name="Ament-Velasquez S.L."/>
            <person name="Kruys A."/>
            <person name="Hutchinson M.I."/>
            <person name="Powell A.J."/>
            <person name="Barry K."/>
            <person name="Miller A.N."/>
            <person name="Grigoriev I.V."/>
            <person name="Debuchy R."/>
            <person name="Gladieux P."/>
            <person name="Hiltunen Thoren M."/>
            <person name="Johannesson H."/>
        </authorList>
    </citation>
    <scope>NUCLEOTIDE SEQUENCE</scope>
    <source>
        <strain evidence="3">CBS 141.50</strain>
    </source>
</reference>
<evidence type="ECO:0008006" key="5">
    <source>
        <dbReference type="Google" id="ProtNLM"/>
    </source>
</evidence>
<dbReference type="GO" id="GO:0016491">
    <property type="term" value="F:oxidoreductase activity"/>
    <property type="evidence" value="ECO:0007669"/>
    <property type="project" value="InterPro"/>
</dbReference>
<dbReference type="InterPro" id="IPR044053">
    <property type="entry name" value="AsaB-like"/>
</dbReference>
<dbReference type="GeneID" id="87813056"/>
<evidence type="ECO:0000313" key="4">
    <source>
        <dbReference type="Proteomes" id="UP001302676"/>
    </source>
</evidence>
<dbReference type="AlphaFoldDB" id="A0AAN6V7I9"/>
<dbReference type="RefSeq" id="XP_062639601.1">
    <property type="nucleotide sequence ID" value="XM_062776443.1"/>
</dbReference>
<dbReference type="EMBL" id="MU853563">
    <property type="protein sequence ID" value="KAK4146230.1"/>
    <property type="molecule type" value="Genomic_DNA"/>
</dbReference>
<organism evidence="3 4">
    <name type="scientific">Dichotomopilus funicola</name>
    <dbReference type="NCBI Taxonomy" id="1934379"/>
    <lineage>
        <taxon>Eukaryota</taxon>
        <taxon>Fungi</taxon>
        <taxon>Dikarya</taxon>
        <taxon>Ascomycota</taxon>
        <taxon>Pezizomycotina</taxon>
        <taxon>Sordariomycetes</taxon>
        <taxon>Sordariomycetidae</taxon>
        <taxon>Sordariales</taxon>
        <taxon>Chaetomiaceae</taxon>
        <taxon>Dichotomopilus</taxon>
    </lineage>
</organism>